<dbReference type="Proteomes" id="UP000087171">
    <property type="component" value="Chromosome Ca5"/>
</dbReference>
<dbReference type="PANTHER" id="PTHR33116">
    <property type="entry name" value="REVERSE TRANSCRIPTASE ZINC-BINDING DOMAIN-CONTAINING PROTEIN-RELATED-RELATED"/>
    <property type="match status" value="1"/>
</dbReference>
<sequence>MGRRLRQGDHMSLFRLLISTEVLTSLTCKTVDIGTFRGYKDNEEITFYILQYVDDIILLRDDIWENRWRIKIILRSFEMVSGFKVNFVKIKLYGCNADTYFMETTSNFVSCSIYNIPIRFLEILVGANPRKYSMRTLMIDNLSKILSRWNIRYLSIGGRMV</sequence>
<dbReference type="InterPro" id="IPR000477">
    <property type="entry name" value="RT_dom"/>
</dbReference>
<dbReference type="RefSeq" id="XP_004499966.1">
    <property type="nucleotide sequence ID" value="XM_004499909.1"/>
</dbReference>
<accession>A0A1S2Y7A4</accession>
<feature type="domain" description="Reverse transcriptase" evidence="1">
    <location>
        <begin position="1"/>
        <end position="113"/>
    </location>
</feature>
<dbReference type="PaxDb" id="3827-XP_004499966.1"/>
<dbReference type="STRING" id="3827.A0A1S2Y7A4"/>
<evidence type="ECO:0000259" key="1">
    <source>
        <dbReference type="PROSITE" id="PS50878"/>
    </source>
</evidence>
<evidence type="ECO:0000313" key="2">
    <source>
        <dbReference type="Proteomes" id="UP000087171"/>
    </source>
</evidence>
<proteinExistence type="predicted"/>
<organism evidence="2 3">
    <name type="scientific">Cicer arietinum</name>
    <name type="common">Chickpea</name>
    <name type="synonym">Garbanzo</name>
    <dbReference type="NCBI Taxonomy" id="3827"/>
    <lineage>
        <taxon>Eukaryota</taxon>
        <taxon>Viridiplantae</taxon>
        <taxon>Streptophyta</taxon>
        <taxon>Embryophyta</taxon>
        <taxon>Tracheophyta</taxon>
        <taxon>Spermatophyta</taxon>
        <taxon>Magnoliopsida</taxon>
        <taxon>eudicotyledons</taxon>
        <taxon>Gunneridae</taxon>
        <taxon>Pentapetalae</taxon>
        <taxon>rosids</taxon>
        <taxon>fabids</taxon>
        <taxon>Fabales</taxon>
        <taxon>Fabaceae</taxon>
        <taxon>Papilionoideae</taxon>
        <taxon>50 kb inversion clade</taxon>
        <taxon>NPAAA clade</taxon>
        <taxon>Hologalegina</taxon>
        <taxon>IRL clade</taxon>
        <taxon>Cicereae</taxon>
        <taxon>Cicer</taxon>
    </lineage>
</organism>
<dbReference type="AlphaFoldDB" id="A0A1S2Y7A4"/>
<evidence type="ECO:0000313" key="3">
    <source>
        <dbReference type="RefSeq" id="XP_004499966.1"/>
    </source>
</evidence>
<keyword evidence="2" id="KW-1185">Reference proteome</keyword>
<protein>
    <submittedName>
        <fullName evidence="3">Uncharacterized protein LOC101493846</fullName>
    </submittedName>
</protein>
<dbReference type="KEGG" id="cam:101493846"/>
<dbReference type="GeneID" id="101493846"/>
<dbReference type="OrthoDB" id="1932527at2759"/>
<reference evidence="2" key="1">
    <citation type="journal article" date="2013" name="Nat. Biotechnol.">
        <title>Draft genome sequence of chickpea (Cicer arietinum) provides a resource for trait improvement.</title>
        <authorList>
            <person name="Varshney R.K."/>
            <person name="Song C."/>
            <person name="Saxena R.K."/>
            <person name="Azam S."/>
            <person name="Yu S."/>
            <person name="Sharpe A.G."/>
            <person name="Cannon S."/>
            <person name="Baek J."/>
            <person name="Rosen B.D."/>
            <person name="Tar'an B."/>
            <person name="Millan T."/>
            <person name="Zhang X."/>
            <person name="Ramsay L.D."/>
            <person name="Iwata A."/>
            <person name="Wang Y."/>
            <person name="Nelson W."/>
            <person name="Farmer A.D."/>
            <person name="Gaur P.M."/>
            <person name="Soderlund C."/>
            <person name="Penmetsa R.V."/>
            <person name="Xu C."/>
            <person name="Bharti A.K."/>
            <person name="He W."/>
            <person name="Winter P."/>
            <person name="Zhao S."/>
            <person name="Hane J.K."/>
            <person name="Carrasquilla-Garcia N."/>
            <person name="Condie J.A."/>
            <person name="Upadhyaya H.D."/>
            <person name="Luo M.C."/>
            <person name="Thudi M."/>
            <person name="Gowda C.L."/>
            <person name="Singh N.P."/>
            <person name="Lichtenzveig J."/>
            <person name="Gali K.K."/>
            <person name="Rubio J."/>
            <person name="Nadarajan N."/>
            <person name="Dolezel J."/>
            <person name="Bansal K.C."/>
            <person name="Xu X."/>
            <person name="Edwards D."/>
            <person name="Zhang G."/>
            <person name="Kahl G."/>
            <person name="Gil J."/>
            <person name="Singh K.B."/>
            <person name="Datta S.K."/>
            <person name="Jackson S.A."/>
            <person name="Wang J."/>
            <person name="Cook D.R."/>
        </authorList>
    </citation>
    <scope>NUCLEOTIDE SEQUENCE [LARGE SCALE GENOMIC DNA]</scope>
    <source>
        <strain evidence="2">cv. CDC Frontier</strain>
    </source>
</reference>
<dbReference type="PROSITE" id="PS50878">
    <property type="entry name" value="RT_POL"/>
    <property type="match status" value="1"/>
</dbReference>
<name>A0A1S2Y7A4_CICAR</name>
<dbReference type="PANTHER" id="PTHR33116:SF78">
    <property type="entry name" value="OS12G0587133 PROTEIN"/>
    <property type="match status" value="1"/>
</dbReference>
<gene>
    <name evidence="3" type="primary">LOC101493846</name>
</gene>
<reference evidence="3" key="2">
    <citation type="submission" date="2025-08" db="UniProtKB">
        <authorList>
            <consortium name="RefSeq"/>
        </authorList>
    </citation>
    <scope>IDENTIFICATION</scope>
    <source>
        <tissue evidence="3">Etiolated seedlings</tissue>
    </source>
</reference>